<feature type="compositionally biased region" description="Gly residues" evidence="1">
    <location>
        <begin position="34"/>
        <end position="45"/>
    </location>
</feature>
<evidence type="ECO:0000313" key="3">
    <source>
        <dbReference type="Proteomes" id="UP001066276"/>
    </source>
</evidence>
<keyword evidence="3" id="KW-1185">Reference proteome</keyword>
<dbReference type="EMBL" id="JANPWB010000001">
    <property type="protein sequence ID" value="KAJ1214536.1"/>
    <property type="molecule type" value="Genomic_DNA"/>
</dbReference>
<gene>
    <name evidence="2" type="ORF">NDU88_002154</name>
</gene>
<protein>
    <submittedName>
        <fullName evidence="2">Uncharacterized protein</fullName>
    </submittedName>
</protein>
<evidence type="ECO:0000313" key="2">
    <source>
        <dbReference type="EMBL" id="KAJ1214536.1"/>
    </source>
</evidence>
<comment type="caution">
    <text evidence="2">The sequence shown here is derived from an EMBL/GenBank/DDBJ whole genome shotgun (WGS) entry which is preliminary data.</text>
</comment>
<feature type="region of interest" description="Disordered" evidence="1">
    <location>
        <begin position="1"/>
        <end position="86"/>
    </location>
</feature>
<proteinExistence type="predicted"/>
<name>A0AAV7WNM4_PLEWA</name>
<organism evidence="2 3">
    <name type="scientific">Pleurodeles waltl</name>
    <name type="common">Iberian ribbed newt</name>
    <dbReference type="NCBI Taxonomy" id="8319"/>
    <lineage>
        <taxon>Eukaryota</taxon>
        <taxon>Metazoa</taxon>
        <taxon>Chordata</taxon>
        <taxon>Craniata</taxon>
        <taxon>Vertebrata</taxon>
        <taxon>Euteleostomi</taxon>
        <taxon>Amphibia</taxon>
        <taxon>Batrachia</taxon>
        <taxon>Caudata</taxon>
        <taxon>Salamandroidea</taxon>
        <taxon>Salamandridae</taxon>
        <taxon>Pleurodelinae</taxon>
        <taxon>Pleurodeles</taxon>
    </lineage>
</organism>
<sequence length="86" mass="9218">MRRRPEGAVLRGLLLDSRPPPRLEFYSRGPPGARTGGEEQGGGPGIKYTSGPSVNGKQERGSGGTPLRDASNATQRSNRQTRHHSP</sequence>
<dbReference type="Proteomes" id="UP001066276">
    <property type="component" value="Chromosome 1_1"/>
</dbReference>
<accession>A0AAV7WNM4</accession>
<evidence type="ECO:0000256" key="1">
    <source>
        <dbReference type="SAM" id="MobiDB-lite"/>
    </source>
</evidence>
<reference evidence="2" key="1">
    <citation type="journal article" date="2022" name="bioRxiv">
        <title>Sequencing and chromosome-scale assembly of the giantPleurodeles waltlgenome.</title>
        <authorList>
            <person name="Brown T."/>
            <person name="Elewa A."/>
            <person name="Iarovenko S."/>
            <person name="Subramanian E."/>
            <person name="Araus A.J."/>
            <person name="Petzold A."/>
            <person name="Susuki M."/>
            <person name="Suzuki K.-i.T."/>
            <person name="Hayashi T."/>
            <person name="Toyoda A."/>
            <person name="Oliveira C."/>
            <person name="Osipova E."/>
            <person name="Leigh N.D."/>
            <person name="Simon A."/>
            <person name="Yun M.H."/>
        </authorList>
    </citation>
    <scope>NUCLEOTIDE SEQUENCE</scope>
    <source>
        <strain evidence="2">20211129_DDA</strain>
        <tissue evidence="2">Liver</tissue>
    </source>
</reference>
<dbReference type="AlphaFoldDB" id="A0AAV7WNM4"/>